<dbReference type="GO" id="GO:0046872">
    <property type="term" value="F:metal ion binding"/>
    <property type="evidence" value="ECO:0007669"/>
    <property type="project" value="InterPro"/>
</dbReference>
<dbReference type="InterPro" id="IPR001431">
    <property type="entry name" value="Pept_M16_Zn_BS"/>
</dbReference>
<dbReference type="GO" id="GO:0006508">
    <property type="term" value="P:proteolysis"/>
    <property type="evidence" value="ECO:0007669"/>
    <property type="project" value="InterPro"/>
</dbReference>
<sequence length="266" mass="31392">MSKFLTSFIFAFVFLFTYFIFFSLGGFSMENRTQTLELLVSKVKEKKLQNGLTVLFYPYKRENVVTVKLCVKVGSAYEKESEAGITHLIEHMIFKGTETKKPEDIVGVIEALGGYMNAFTSYDYTCYYVAGPSTVTEKALDILSDVVFHPYFDPLELEREKEVVIEEMKMRLDNPFVVLFENLMKASYKKYPYRRPIIGYENTVKSFKREDLLNFLNHFYTPKNMTLIVVRKFRRKKTFLLLLINIFLLYQKKRLKKSYFSKRALY</sequence>
<proteinExistence type="inferred from homology"/>
<dbReference type="EMBL" id="DSZN01000143">
    <property type="protein sequence ID" value="HGQ86458.1"/>
    <property type="molecule type" value="Genomic_DNA"/>
</dbReference>
<reference evidence="5" key="1">
    <citation type="journal article" date="2020" name="mSystems">
        <title>Genome- and Community-Level Interaction Insights into Carbon Utilization and Element Cycling Functions of Hydrothermarchaeota in Hydrothermal Sediment.</title>
        <authorList>
            <person name="Zhou Z."/>
            <person name="Liu Y."/>
            <person name="Xu W."/>
            <person name="Pan J."/>
            <person name="Luo Z.H."/>
            <person name="Li M."/>
        </authorList>
    </citation>
    <scope>NUCLEOTIDE SEQUENCE [LARGE SCALE GENOMIC DNA]</scope>
    <source>
        <strain evidence="5">SpSt-6</strain>
    </source>
</reference>
<keyword evidence="3" id="KW-1133">Transmembrane helix</keyword>
<dbReference type="InterPro" id="IPR011249">
    <property type="entry name" value="Metalloenz_LuxS/M16"/>
</dbReference>
<dbReference type="Gene3D" id="3.30.830.10">
    <property type="entry name" value="Metalloenzyme, LuxS/M16 peptidase-like"/>
    <property type="match status" value="1"/>
</dbReference>
<gene>
    <name evidence="5" type="ORF">ENT66_09420</name>
</gene>
<feature type="transmembrane region" description="Helical" evidence="3">
    <location>
        <begin position="6"/>
        <end position="27"/>
    </location>
</feature>
<dbReference type="PROSITE" id="PS00143">
    <property type="entry name" value="INSULINASE"/>
    <property type="match status" value="1"/>
</dbReference>
<evidence type="ECO:0000256" key="3">
    <source>
        <dbReference type="SAM" id="Phobius"/>
    </source>
</evidence>
<comment type="caution">
    <text evidence="5">The sequence shown here is derived from an EMBL/GenBank/DDBJ whole genome shotgun (WGS) entry which is preliminary data.</text>
</comment>
<evidence type="ECO:0000259" key="4">
    <source>
        <dbReference type="Pfam" id="PF00675"/>
    </source>
</evidence>
<dbReference type="PANTHER" id="PTHR11851:SF49">
    <property type="entry name" value="MITOCHONDRIAL-PROCESSING PEPTIDASE SUBUNIT ALPHA"/>
    <property type="match status" value="1"/>
</dbReference>
<keyword evidence="3" id="KW-0472">Membrane</keyword>
<dbReference type="GO" id="GO:0004222">
    <property type="term" value="F:metalloendopeptidase activity"/>
    <property type="evidence" value="ECO:0007669"/>
    <property type="project" value="InterPro"/>
</dbReference>
<dbReference type="SUPFAM" id="SSF63411">
    <property type="entry name" value="LuxS/MPP-like metallohydrolase"/>
    <property type="match status" value="1"/>
</dbReference>
<dbReference type="InterPro" id="IPR011765">
    <property type="entry name" value="Pept_M16_N"/>
</dbReference>
<feature type="domain" description="Peptidase M16 N-terminal" evidence="4">
    <location>
        <begin position="61"/>
        <end position="199"/>
    </location>
</feature>
<evidence type="ECO:0000313" key="5">
    <source>
        <dbReference type="EMBL" id="HGQ86458.1"/>
    </source>
</evidence>
<protein>
    <submittedName>
        <fullName evidence="5">Insulinase family protein</fullName>
    </submittedName>
</protein>
<dbReference type="AlphaFoldDB" id="A0A7C4NS14"/>
<comment type="similarity">
    <text evidence="2">Belongs to the peptidase M16 family.</text>
</comment>
<dbReference type="InterPro" id="IPR050361">
    <property type="entry name" value="MPP/UQCRC_Complex"/>
</dbReference>
<accession>A0A7C4NS14</accession>
<dbReference type="Pfam" id="PF00675">
    <property type="entry name" value="Peptidase_M16"/>
    <property type="match status" value="1"/>
</dbReference>
<dbReference type="PANTHER" id="PTHR11851">
    <property type="entry name" value="METALLOPROTEASE"/>
    <property type="match status" value="1"/>
</dbReference>
<evidence type="ECO:0000256" key="2">
    <source>
        <dbReference type="ARBA" id="ARBA00007261"/>
    </source>
</evidence>
<organism evidence="5">
    <name type="scientific">Thermodesulfobacterium geofontis</name>
    <dbReference type="NCBI Taxonomy" id="1295609"/>
    <lineage>
        <taxon>Bacteria</taxon>
        <taxon>Pseudomonadati</taxon>
        <taxon>Thermodesulfobacteriota</taxon>
        <taxon>Thermodesulfobacteria</taxon>
        <taxon>Thermodesulfobacteriales</taxon>
        <taxon>Thermodesulfobacteriaceae</taxon>
        <taxon>Thermodesulfobacterium</taxon>
    </lineage>
</organism>
<evidence type="ECO:0000256" key="1">
    <source>
        <dbReference type="ARBA" id="ARBA00001947"/>
    </source>
</evidence>
<name>A0A7C4NS14_9BACT</name>
<keyword evidence="3" id="KW-0812">Transmembrane</keyword>
<comment type="cofactor">
    <cofactor evidence="1">
        <name>Zn(2+)</name>
        <dbReference type="ChEBI" id="CHEBI:29105"/>
    </cofactor>
</comment>